<dbReference type="InterPro" id="IPR019734">
    <property type="entry name" value="TPR_rpt"/>
</dbReference>
<dbReference type="InterPro" id="IPR011990">
    <property type="entry name" value="TPR-like_helical_dom_sf"/>
</dbReference>
<feature type="repeat" description="TPR" evidence="1">
    <location>
        <begin position="169"/>
        <end position="202"/>
    </location>
</feature>
<dbReference type="InterPro" id="IPR039340">
    <property type="entry name" value="Tfc4/TFIIIC-102/Sfc4"/>
</dbReference>
<dbReference type="PANTHER" id="PTHR23082">
    <property type="entry name" value="TRANSCRIPTION INITIATION FACTOR IIIC TFIIIC , POLYPEPTIDE 3-RELATED"/>
    <property type="match status" value="1"/>
</dbReference>
<keyword evidence="1" id="KW-0802">TPR repeat</keyword>
<dbReference type="SMART" id="SM00028">
    <property type="entry name" value="TPR"/>
    <property type="match status" value="4"/>
</dbReference>
<accession>A0A2M8F8Z8</accession>
<name>A0A2M8F8Z8_9BACT</name>
<dbReference type="Pfam" id="PF13432">
    <property type="entry name" value="TPR_16"/>
    <property type="match status" value="1"/>
</dbReference>
<dbReference type="EMBL" id="PFRH01000130">
    <property type="protein sequence ID" value="PJC52181.1"/>
    <property type="molecule type" value="Genomic_DNA"/>
</dbReference>
<dbReference type="PANTHER" id="PTHR23082:SF0">
    <property type="entry name" value="GENERAL TRANSCRIPTION FACTOR 3C POLYPEPTIDE 3"/>
    <property type="match status" value="1"/>
</dbReference>
<feature type="region of interest" description="Disordered" evidence="2">
    <location>
        <begin position="97"/>
        <end position="119"/>
    </location>
</feature>
<evidence type="ECO:0000313" key="3">
    <source>
        <dbReference type="EMBL" id="PJC52181.1"/>
    </source>
</evidence>
<dbReference type="GO" id="GO:0000127">
    <property type="term" value="C:transcription factor TFIIIC complex"/>
    <property type="evidence" value="ECO:0007669"/>
    <property type="project" value="TreeGrafter"/>
</dbReference>
<dbReference type="Gene3D" id="1.25.40.10">
    <property type="entry name" value="Tetratricopeptide repeat domain"/>
    <property type="match status" value="2"/>
</dbReference>
<comment type="caution">
    <text evidence="3">The sequence shown here is derived from an EMBL/GenBank/DDBJ whole genome shotgun (WGS) entry which is preliminary data.</text>
</comment>
<gene>
    <name evidence="3" type="ORF">CO030_04210</name>
</gene>
<dbReference type="Pfam" id="PF14559">
    <property type="entry name" value="TPR_19"/>
    <property type="match status" value="1"/>
</dbReference>
<dbReference type="Proteomes" id="UP000231456">
    <property type="component" value="Unassembled WGS sequence"/>
</dbReference>
<dbReference type="AlphaFoldDB" id="A0A2M8F8Z8"/>
<sequence>MFSIIPLFLILLSLGVIVVIVARKYPELTILDLDTISERKEKQKKKEIFSRKASQRSKEQQARMKDVLAPVGKMWAGIQASFQKYVKKLKDEVEEKKQQVSLSRPARQHRSHGESADATPHVFQPIESASKDETIDDMLKKGMRALEQGNAQTAEAAFIRAIEADKKDARAYEGLGDVYQSQEQLSEAEETYLFAHKLAPESVSIIEKLAKLSLGKEEWNTAIQYYEQAVIIEDTNATFFATLAELFLKAGQPDAAYEAVSQAVDLLPKNIHYLDMLTEISIMVGDKSRAEEGAQAIRMIDPEHPRLAAFKERIADMEDQNEAKGEK</sequence>
<organism evidence="3 4">
    <name type="scientific">Candidatus Magasanikbacteria bacterium CG_4_9_14_0_2_um_filter_42_11</name>
    <dbReference type="NCBI Taxonomy" id="1974643"/>
    <lineage>
        <taxon>Bacteria</taxon>
        <taxon>Candidatus Magasanikiibacteriota</taxon>
    </lineage>
</organism>
<feature type="region of interest" description="Disordered" evidence="2">
    <location>
        <begin position="44"/>
        <end position="63"/>
    </location>
</feature>
<dbReference type="GO" id="GO:0006383">
    <property type="term" value="P:transcription by RNA polymerase III"/>
    <property type="evidence" value="ECO:0007669"/>
    <property type="project" value="InterPro"/>
</dbReference>
<evidence type="ECO:0000256" key="1">
    <source>
        <dbReference type="PROSITE-ProRule" id="PRU00339"/>
    </source>
</evidence>
<dbReference type="SUPFAM" id="SSF48452">
    <property type="entry name" value="TPR-like"/>
    <property type="match status" value="1"/>
</dbReference>
<proteinExistence type="predicted"/>
<protein>
    <submittedName>
        <fullName evidence="3">Uncharacterized protein</fullName>
    </submittedName>
</protein>
<reference evidence="4" key="1">
    <citation type="submission" date="2017-09" db="EMBL/GenBank/DDBJ databases">
        <title>Depth-based differentiation of microbial function through sediment-hosted aquifers and enrichment of novel symbionts in the deep terrestrial subsurface.</title>
        <authorList>
            <person name="Probst A.J."/>
            <person name="Ladd B."/>
            <person name="Jarett J.K."/>
            <person name="Geller-Mcgrath D.E."/>
            <person name="Sieber C.M.K."/>
            <person name="Emerson J.B."/>
            <person name="Anantharaman K."/>
            <person name="Thomas B.C."/>
            <person name="Malmstrom R."/>
            <person name="Stieglmeier M."/>
            <person name="Klingl A."/>
            <person name="Woyke T."/>
            <person name="Ryan C.M."/>
            <person name="Banfield J.F."/>
        </authorList>
    </citation>
    <scope>NUCLEOTIDE SEQUENCE [LARGE SCALE GENOMIC DNA]</scope>
</reference>
<dbReference type="PROSITE" id="PS50005">
    <property type="entry name" value="TPR"/>
    <property type="match status" value="2"/>
</dbReference>
<feature type="repeat" description="TPR" evidence="1">
    <location>
        <begin position="237"/>
        <end position="270"/>
    </location>
</feature>
<evidence type="ECO:0000256" key="2">
    <source>
        <dbReference type="SAM" id="MobiDB-lite"/>
    </source>
</evidence>
<evidence type="ECO:0000313" key="4">
    <source>
        <dbReference type="Proteomes" id="UP000231456"/>
    </source>
</evidence>